<dbReference type="Proteomes" id="UP001360560">
    <property type="component" value="Unassembled WGS sequence"/>
</dbReference>
<comment type="caution">
    <text evidence="2">The sequence shown here is derived from an EMBL/GenBank/DDBJ whole genome shotgun (WGS) entry which is preliminary data.</text>
</comment>
<evidence type="ECO:0000256" key="1">
    <source>
        <dbReference type="SAM" id="MobiDB-lite"/>
    </source>
</evidence>
<organism evidence="2 3">
    <name type="scientific">Saccharomycopsis crataegensis</name>
    <dbReference type="NCBI Taxonomy" id="43959"/>
    <lineage>
        <taxon>Eukaryota</taxon>
        <taxon>Fungi</taxon>
        <taxon>Dikarya</taxon>
        <taxon>Ascomycota</taxon>
        <taxon>Saccharomycotina</taxon>
        <taxon>Saccharomycetes</taxon>
        <taxon>Saccharomycopsidaceae</taxon>
        <taxon>Saccharomycopsis</taxon>
    </lineage>
</organism>
<evidence type="ECO:0000313" key="2">
    <source>
        <dbReference type="EMBL" id="GMM34128.1"/>
    </source>
</evidence>
<feature type="compositionally biased region" description="Basic and acidic residues" evidence="1">
    <location>
        <begin position="161"/>
        <end position="177"/>
    </location>
</feature>
<name>A0AAV5QH00_9ASCO</name>
<feature type="compositionally biased region" description="Basic and acidic residues" evidence="1">
    <location>
        <begin position="332"/>
        <end position="347"/>
    </location>
</feature>
<feature type="region of interest" description="Disordered" evidence="1">
    <location>
        <begin position="145"/>
        <end position="195"/>
    </location>
</feature>
<reference evidence="2 3" key="1">
    <citation type="journal article" date="2023" name="Elife">
        <title>Identification of key yeast species and microbe-microbe interactions impacting larval growth of Drosophila in the wild.</title>
        <authorList>
            <person name="Mure A."/>
            <person name="Sugiura Y."/>
            <person name="Maeda R."/>
            <person name="Honda K."/>
            <person name="Sakurai N."/>
            <person name="Takahashi Y."/>
            <person name="Watada M."/>
            <person name="Katoh T."/>
            <person name="Gotoh A."/>
            <person name="Gotoh Y."/>
            <person name="Taniguchi I."/>
            <person name="Nakamura K."/>
            <person name="Hayashi T."/>
            <person name="Katayama T."/>
            <person name="Uemura T."/>
            <person name="Hattori Y."/>
        </authorList>
    </citation>
    <scope>NUCLEOTIDE SEQUENCE [LARGE SCALE GENOMIC DNA]</scope>
    <source>
        <strain evidence="2 3">SC-9</strain>
    </source>
</reference>
<evidence type="ECO:0000313" key="3">
    <source>
        <dbReference type="Proteomes" id="UP001360560"/>
    </source>
</evidence>
<keyword evidence="3" id="KW-1185">Reference proteome</keyword>
<feature type="region of interest" description="Disordered" evidence="1">
    <location>
        <begin position="240"/>
        <end position="368"/>
    </location>
</feature>
<sequence>MKPPIMRELDAEFNEYLKSTNISTVLIQYITSARLYLKKNNYAFDQEELTGVCFRLLKGNIYETGKFPFKYFKGMLDRWMHTYMTRRSGLRDVFKDLEAPDISEIAKAIKIVFPSPEEQNRLLKRTRDFQKDSIEKFIAANLPKHPVEKGYDEQSEEQERESEGREQENEKREREIEDAPISQRKQKRTRVAPKILDSEDTDISVNNSSLFTKETIEPVPTTRVLRRRKAPSDTVINEVIEKPKAKKGTPALPNETQTNKAARNTKTALQGRTPISNRPTISNRTALMNDDMRSNGIISAPKTKEQQKSKISTASRPSIAKRSESRGNAPESLRKEIAAVEIKKPFDSEETDTESDFEKLQNENEGDQNQDILRDLIRSSSLKDLGQFDLEKAVEIISASERDNEAGFISPFEKREIPDRRIPNDLADATKFFDSKQLAVSESQDLVTINKESLGTDGDEAKLRLYIQDNMTDNILEFQLQIDDIHYKVLEDVLLSGASLTAFSKAASIVDNSFNFEPTMETVLRNSLRIATKEGTTHYTPIYNLIRALVGNDYLMRYIKSKRYKREAYFNVDVFQNAFAQEKDDTLYFYFDLFTKKIASSGGSQNSCVVYQILNIPLEARKSRKFKICSGVTEELNNLLKLSFLEVDVINQNWDIDGLKIQVVPIVSSSDYLSAVDLLSLKDPNNRKPCGICETELIFNDDDLGKTKRNENDWTHKARDMSNEEVYARSGIMWKPYFSNKWQMVYQLNHFKLSQFRTVLEMIHSVLDDEDIELLNAISKSITPPNDKPKLAVDLFPPDNLTSSDFDIAMCILPIIVYQLERVVEADFETLLILFFEYQLIIKKQFYTQQEFTFLHAFPYMFFDLMRRCFRPTEEESQKFYTLQLHQLYHTWNLVRAVGPLACYESEGLQRELEFIEDLVKSCRYLPKAYDYKLAAMNNLKYFNISLWIPEESVILKDEAENGNFNKVYLQKLDETITDCYVAIGNDLIKVETYYTSVQGPKTSQNFMGKVVDPGRCKIFYGISKQILCVTVSSDNSDDEILESFEAVRIEKLFYVCDHFSNQGKILLIRQC</sequence>
<feature type="compositionally biased region" description="Polar residues" evidence="1">
    <location>
        <begin position="254"/>
        <end position="286"/>
    </location>
</feature>
<protein>
    <submittedName>
        <fullName evidence="2">Uncharacterized protein</fullName>
    </submittedName>
</protein>
<dbReference type="GeneID" id="90072107"/>
<dbReference type="RefSeq" id="XP_064851128.1">
    <property type="nucleotide sequence ID" value="XM_064995056.1"/>
</dbReference>
<dbReference type="AlphaFoldDB" id="A0AAV5QH00"/>
<accession>A0AAV5QH00</accession>
<gene>
    <name evidence="2" type="ORF">DASC09_014530</name>
</gene>
<dbReference type="EMBL" id="BTFZ01000002">
    <property type="protein sequence ID" value="GMM34128.1"/>
    <property type="molecule type" value="Genomic_DNA"/>
</dbReference>
<proteinExistence type="predicted"/>